<organism evidence="5 6">
    <name type="scientific">Parabacteroides distasonis</name>
    <dbReference type="NCBI Taxonomy" id="823"/>
    <lineage>
        <taxon>Bacteria</taxon>
        <taxon>Pseudomonadati</taxon>
        <taxon>Bacteroidota</taxon>
        <taxon>Bacteroidia</taxon>
        <taxon>Bacteroidales</taxon>
        <taxon>Tannerellaceae</taxon>
        <taxon>Parabacteroides</taxon>
    </lineage>
</organism>
<evidence type="ECO:0000256" key="1">
    <source>
        <dbReference type="ARBA" id="ARBA00022448"/>
    </source>
</evidence>
<dbReference type="Pfam" id="PF00005">
    <property type="entry name" value="ABC_tran"/>
    <property type="match status" value="1"/>
</dbReference>
<dbReference type="InterPro" id="IPR017871">
    <property type="entry name" value="ABC_transporter-like_CS"/>
</dbReference>
<dbReference type="Gene3D" id="3.40.50.300">
    <property type="entry name" value="P-loop containing nucleotide triphosphate hydrolases"/>
    <property type="match status" value="1"/>
</dbReference>
<keyword evidence="3 5" id="KW-0067">ATP-binding</keyword>
<dbReference type="InterPro" id="IPR003593">
    <property type="entry name" value="AAA+_ATPase"/>
</dbReference>
<dbReference type="GO" id="GO:0022857">
    <property type="term" value="F:transmembrane transporter activity"/>
    <property type="evidence" value="ECO:0007669"/>
    <property type="project" value="TreeGrafter"/>
</dbReference>
<dbReference type="InterPro" id="IPR015854">
    <property type="entry name" value="ABC_transpr_LolD-like"/>
</dbReference>
<feature type="domain" description="ABC transporter" evidence="4">
    <location>
        <begin position="4"/>
        <end position="223"/>
    </location>
</feature>
<dbReference type="InterPro" id="IPR017911">
    <property type="entry name" value="MacB-like_ATP-bd"/>
</dbReference>
<sequence length="223" mass="24744">MALIRLSNIEKSFQDGEDRENNVLRRINMEVEKGEFIAIKGPSGSGKTTLLSILGTILRPDSGIYLLDGMEMTADGIDLATIRNSRIGFVFQDHRLMPQYTVLENILLPALATASRCTREEIEYAHQLMELTHISKLAGQYPHTLSGGEASRVAVCRALIRKPLLVLADEPTGQLDKENARNIASLFSEINLRTRTTIVMVTHSDETSSFAHRILKLNGGILE</sequence>
<evidence type="ECO:0000259" key="4">
    <source>
        <dbReference type="PROSITE" id="PS50893"/>
    </source>
</evidence>
<proteinExistence type="predicted"/>
<dbReference type="GO" id="GO:0016887">
    <property type="term" value="F:ATP hydrolysis activity"/>
    <property type="evidence" value="ECO:0007669"/>
    <property type="project" value="InterPro"/>
</dbReference>
<dbReference type="EMBL" id="CP051672">
    <property type="protein sequence ID" value="QJE29288.1"/>
    <property type="molecule type" value="Genomic_DNA"/>
</dbReference>
<dbReference type="PROSITE" id="PS00211">
    <property type="entry name" value="ABC_TRANSPORTER_1"/>
    <property type="match status" value="1"/>
</dbReference>
<dbReference type="InterPro" id="IPR027417">
    <property type="entry name" value="P-loop_NTPase"/>
</dbReference>
<evidence type="ECO:0000313" key="6">
    <source>
        <dbReference type="Proteomes" id="UP000501982"/>
    </source>
</evidence>
<dbReference type="GO" id="GO:0005524">
    <property type="term" value="F:ATP binding"/>
    <property type="evidence" value="ECO:0007669"/>
    <property type="project" value="UniProtKB-KW"/>
</dbReference>
<evidence type="ECO:0000313" key="5">
    <source>
        <dbReference type="EMBL" id="QJE29288.1"/>
    </source>
</evidence>
<dbReference type="SUPFAM" id="SSF52540">
    <property type="entry name" value="P-loop containing nucleoside triphosphate hydrolases"/>
    <property type="match status" value="1"/>
</dbReference>
<dbReference type="Proteomes" id="UP000501982">
    <property type="component" value="Chromosome"/>
</dbReference>
<dbReference type="RefSeq" id="WP_036615155.1">
    <property type="nucleotide sequence ID" value="NZ_CP051672.1"/>
</dbReference>
<dbReference type="SMART" id="SM00382">
    <property type="entry name" value="AAA"/>
    <property type="match status" value="1"/>
</dbReference>
<evidence type="ECO:0000256" key="3">
    <source>
        <dbReference type="ARBA" id="ARBA00022840"/>
    </source>
</evidence>
<evidence type="ECO:0000256" key="2">
    <source>
        <dbReference type="ARBA" id="ARBA00022741"/>
    </source>
</evidence>
<protein>
    <submittedName>
        <fullName evidence="5">ABC transporter ATP-binding protein</fullName>
    </submittedName>
</protein>
<dbReference type="CDD" id="cd03255">
    <property type="entry name" value="ABC_MJ0796_LolCDE_FtsE"/>
    <property type="match status" value="1"/>
</dbReference>
<keyword evidence="1" id="KW-0813">Transport</keyword>
<dbReference type="GO" id="GO:0005886">
    <property type="term" value="C:plasma membrane"/>
    <property type="evidence" value="ECO:0007669"/>
    <property type="project" value="TreeGrafter"/>
</dbReference>
<dbReference type="AlphaFoldDB" id="A0A7L5ECY9"/>
<keyword evidence="2" id="KW-0547">Nucleotide-binding</keyword>
<dbReference type="PROSITE" id="PS50893">
    <property type="entry name" value="ABC_TRANSPORTER_2"/>
    <property type="match status" value="1"/>
</dbReference>
<name>A0A7L5ECY9_PARDI</name>
<dbReference type="InterPro" id="IPR003439">
    <property type="entry name" value="ABC_transporter-like_ATP-bd"/>
</dbReference>
<dbReference type="PANTHER" id="PTHR24220">
    <property type="entry name" value="IMPORT ATP-BINDING PROTEIN"/>
    <property type="match status" value="1"/>
</dbReference>
<reference evidence="5 6" key="1">
    <citation type="submission" date="2020-04" db="EMBL/GenBank/DDBJ databases">
        <title>Complete Genomes and Methylome analysis of CBBP consortium that reverse antibiotic-induced susceptibility to vancomycin-resistant Enterococcus faecium infection.</title>
        <authorList>
            <person name="Fomenkov A."/>
            <person name="Zhang Z."/>
            <person name="Pamer E."/>
            <person name="Roberts R.J."/>
        </authorList>
    </citation>
    <scope>NUCLEOTIDE SEQUENCE [LARGE SCALE GENOMIC DNA]</scope>
    <source>
        <strain evidence="6">CBBP</strain>
    </source>
</reference>
<gene>
    <name evidence="5" type="ORF">HHO38_13650</name>
</gene>
<accession>A0A7L5ECY9</accession>